<keyword evidence="3" id="KW-1185">Reference proteome</keyword>
<dbReference type="InterPro" id="IPR045851">
    <property type="entry name" value="AMP-bd_C_sf"/>
</dbReference>
<dbReference type="Gene3D" id="3.30.300.30">
    <property type="match status" value="1"/>
</dbReference>
<gene>
    <name evidence="2" type="primary">ACSS2</name>
    <name evidence="2" type="ORF">CEXT_192441</name>
</gene>
<dbReference type="EMBL" id="BPLR01000004">
    <property type="protein sequence ID" value="GIY91345.1"/>
    <property type="molecule type" value="Genomic_DNA"/>
</dbReference>
<evidence type="ECO:0000313" key="2">
    <source>
        <dbReference type="EMBL" id="GIY91345.1"/>
    </source>
</evidence>
<comment type="caution">
    <text evidence="2">The sequence shown here is derived from an EMBL/GenBank/DDBJ whole genome shotgun (WGS) entry which is preliminary data.</text>
</comment>
<proteinExistence type="predicted"/>
<dbReference type="Proteomes" id="UP001054945">
    <property type="component" value="Unassembled WGS sequence"/>
</dbReference>
<dbReference type="AlphaFoldDB" id="A0AAV4X8A5"/>
<dbReference type="SUPFAM" id="SSF56801">
    <property type="entry name" value="Acetyl-CoA synthetase-like"/>
    <property type="match status" value="1"/>
</dbReference>
<sequence>MGYKFDESIVQELTQKVEHQIGPFARPEYFHHATALPKTRSGKTVRRILRKVATNDSDLGDLSTLVDESVVQVLFNSKNI</sequence>
<dbReference type="GO" id="GO:0003987">
    <property type="term" value="F:acetate-CoA ligase activity"/>
    <property type="evidence" value="ECO:0007669"/>
    <property type="project" value="TreeGrafter"/>
</dbReference>
<dbReference type="PANTHER" id="PTHR24095">
    <property type="entry name" value="ACETYL-COENZYME A SYNTHETASE"/>
    <property type="match status" value="1"/>
</dbReference>
<dbReference type="Pfam" id="PF13193">
    <property type="entry name" value="AMP-binding_C"/>
    <property type="match status" value="1"/>
</dbReference>
<dbReference type="GO" id="GO:0006085">
    <property type="term" value="P:acetyl-CoA biosynthetic process"/>
    <property type="evidence" value="ECO:0007669"/>
    <property type="project" value="TreeGrafter"/>
</dbReference>
<organism evidence="2 3">
    <name type="scientific">Caerostris extrusa</name>
    <name type="common">Bark spider</name>
    <name type="synonym">Caerostris bankana</name>
    <dbReference type="NCBI Taxonomy" id="172846"/>
    <lineage>
        <taxon>Eukaryota</taxon>
        <taxon>Metazoa</taxon>
        <taxon>Ecdysozoa</taxon>
        <taxon>Arthropoda</taxon>
        <taxon>Chelicerata</taxon>
        <taxon>Arachnida</taxon>
        <taxon>Araneae</taxon>
        <taxon>Araneomorphae</taxon>
        <taxon>Entelegynae</taxon>
        <taxon>Araneoidea</taxon>
        <taxon>Araneidae</taxon>
        <taxon>Caerostris</taxon>
    </lineage>
</organism>
<dbReference type="InterPro" id="IPR025110">
    <property type="entry name" value="AMP-bd_C"/>
</dbReference>
<evidence type="ECO:0000259" key="1">
    <source>
        <dbReference type="Pfam" id="PF13193"/>
    </source>
</evidence>
<feature type="domain" description="AMP-binding enzyme C-terminal" evidence="1">
    <location>
        <begin position="9"/>
        <end position="43"/>
    </location>
</feature>
<dbReference type="PANTHER" id="PTHR24095:SF244">
    <property type="entry name" value="ACETYL-COENZYME A SYNTHETASE"/>
    <property type="match status" value="1"/>
</dbReference>
<reference evidence="2 3" key="1">
    <citation type="submission" date="2021-06" db="EMBL/GenBank/DDBJ databases">
        <title>Caerostris extrusa draft genome.</title>
        <authorList>
            <person name="Kono N."/>
            <person name="Arakawa K."/>
        </authorList>
    </citation>
    <scope>NUCLEOTIDE SEQUENCE [LARGE SCALE GENOMIC DNA]</scope>
</reference>
<name>A0AAV4X8A5_CAEEX</name>
<evidence type="ECO:0000313" key="3">
    <source>
        <dbReference type="Proteomes" id="UP001054945"/>
    </source>
</evidence>
<accession>A0AAV4X8A5</accession>
<protein>
    <submittedName>
        <fullName evidence="2">Acetyl-coenzyme A synthetase, cytoplasmic</fullName>
    </submittedName>
</protein>